<dbReference type="Pfam" id="PF13408">
    <property type="entry name" value="Zn_ribbon_recom"/>
    <property type="match status" value="1"/>
</dbReference>
<dbReference type="Gene3D" id="3.90.1750.20">
    <property type="entry name" value="Putative Large Serine Recombinase, Chain B, Domain 2"/>
    <property type="match status" value="1"/>
</dbReference>
<proteinExistence type="predicted"/>
<evidence type="ECO:0000313" key="4">
    <source>
        <dbReference type="Proteomes" id="UP001549106"/>
    </source>
</evidence>
<dbReference type="SUPFAM" id="SSF53041">
    <property type="entry name" value="Resolvase-like"/>
    <property type="match status" value="1"/>
</dbReference>
<dbReference type="PROSITE" id="PS51737">
    <property type="entry name" value="RECOMBINASE_DNA_BIND"/>
    <property type="match status" value="1"/>
</dbReference>
<dbReference type="Pfam" id="PF07508">
    <property type="entry name" value="Recombinase"/>
    <property type="match status" value="1"/>
</dbReference>
<dbReference type="InterPro" id="IPR011109">
    <property type="entry name" value="DNA_bind_recombinase_dom"/>
</dbReference>
<dbReference type="InterPro" id="IPR025827">
    <property type="entry name" value="Zn_ribbon_recom_dom"/>
</dbReference>
<dbReference type="InterPro" id="IPR050639">
    <property type="entry name" value="SSR_resolvase"/>
</dbReference>
<sequence>MSKWVIGKYIRLSQADQDLMKKENKSESESISHQKALIQNFINDSVELKDSMQYEFFDDGYSGTNFKRPSFERLLEKIKKGEINCVIVKDFSRFGRDYIELGDYLERIFPFMGVRFISINDHYDSADYKGTTGGLDVVMKNIVYDYYSKDLSVKVKTAKYQKMKQGKYLGGHVPYGLMKDSKDKHKLIIDPEAAAVVREIFDMAIAKMRLIDMARTLNECGVETPGQYYRRKHPGTKKFINSSDKACWTHANLRTILKQEMYYGAIVGHKRQGIGVGCKHTASVPKEEQFIVEGRHEGIITKEEFLKAQEIFCEIGETKNVIPKTYPLYRKVKCGICGRAMSYKTYFRNGVTYRYFTCQHAKEQPGEDGCCKRYVIEDSLNEIVWSVVRQLLDMTDVFKQKLDKQNNVSRQDNLILAEKLARLQQEKEKCESDRFVNVDQFMAGQLDKEVYQRRRADLGRLAEKLDADIAEVDQKLKTAETVKDDSLSQALGVMKKYSGVDELTQAMVQELIEKVVVTDPEHVEIVWKFRDEVRKFIGI</sequence>
<evidence type="ECO:0000313" key="3">
    <source>
        <dbReference type="EMBL" id="MET3752315.1"/>
    </source>
</evidence>
<dbReference type="Pfam" id="PF00239">
    <property type="entry name" value="Resolvase"/>
    <property type="match status" value="1"/>
</dbReference>
<dbReference type="PANTHER" id="PTHR30461">
    <property type="entry name" value="DNA-INVERTASE FROM LAMBDOID PROPHAGE"/>
    <property type="match status" value="1"/>
</dbReference>
<feature type="domain" description="Recombinase" evidence="2">
    <location>
        <begin position="174"/>
        <end position="318"/>
    </location>
</feature>
<reference evidence="3 4" key="1">
    <citation type="submission" date="2024-06" db="EMBL/GenBank/DDBJ databases">
        <title>Genomic Encyclopedia of Type Strains, Phase IV (KMG-IV): sequencing the most valuable type-strain genomes for metagenomic binning, comparative biology and taxonomic classification.</title>
        <authorList>
            <person name="Goeker M."/>
        </authorList>
    </citation>
    <scope>NUCLEOTIDE SEQUENCE [LARGE SCALE GENOMIC DNA]</scope>
    <source>
        <strain evidence="3 4">DSM 29492</strain>
    </source>
</reference>
<evidence type="ECO:0000259" key="1">
    <source>
        <dbReference type="PROSITE" id="PS51736"/>
    </source>
</evidence>
<gene>
    <name evidence="3" type="ORF">ABID24_003585</name>
</gene>
<dbReference type="PROSITE" id="PS51736">
    <property type="entry name" value="RECOMBINASES_3"/>
    <property type="match status" value="1"/>
</dbReference>
<dbReference type="PANTHER" id="PTHR30461:SF23">
    <property type="entry name" value="DNA RECOMBINASE-RELATED"/>
    <property type="match status" value="1"/>
</dbReference>
<evidence type="ECO:0000259" key="2">
    <source>
        <dbReference type="PROSITE" id="PS51737"/>
    </source>
</evidence>
<dbReference type="Gene3D" id="3.40.50.1390">
    <property type="entry name" value="Resolvase, N-terminal catalytic domain"/>
    <property type="match status" value="1"/>
</dbReference>
<dbReference type="SMART" id="SM00857">
    <property type="entry name" value="Resolvase"/>
    <property type="match status" value="1"/>
</dbReference>
<organism evidence="3 4">
    <name type="scientific">Blautia caecimuris</name>
    <dbReference type="NCBI Taxonomy" id="1796615"/>
    <lineage>
        <taxon>Bacteria</taxon>
        <taxon>Bacillati</taxon>
        <taxon>Bacillota</taxon>
        <taxon>Clostridia</taxon>
        <taxon>Lachnospirales</taxon>
        <taxon>Lachnospiraceae</taxon>
        <taxon>Blautia</taxon>
    </lineage>
</organism>
<dbReference type="RefSeq" id="WP_257465626.1">
    <property type="nucleotide sequence ID" value="NZ_JANJZT010000044.1"/>
</dbReference>
<dbReference type="InterPro" id="IPR006119">
    <property type="entry name" value="Resolv_N"/>
</dbReference>
<dbReference type="EMBL" id="JBEPMJ010000045">
    <property type="protein sequence ID" value="MET3752315.1"/>
    <property type="molecule type" value="Genomic_DNA"/>
</dbReference>
<accession>A0ABV2M772</accession>
<dbReference type="InterPro" id="IPR038109">
    <property type="entry name" value="DNA_bind_recomb_sf"/>
</dbReference>
<protein>
    <submittedName>
        <fullName evidence="3">DNA invertase Pin-like site-specific DNA recombinase/sugar-specific transcriptional regulator TrmB</fullName>
    </submittedName>
</protein>
<feature type="domain" description="Resolvase/invertase-type recombinase catalytic" evidence="1">
    <location>
        <begin position="5"/>
        <end position="166"/>
    </location>
</feature>
<dbReference type="InterPro" id="IPR036162">
    <property type="entry name" value="Resolvase-like_N_sf"/>
</dbReference>
<comment type="caution">
    <text evidence="3">The sequence shown here is derived from an EMBL/GenBank/DDBJ whole genome shotgun (WGS) entry which is preliminary data.</text>
</comment>
<name>A0ABV2M772_9FIRM</name>
<dbReference type="Proteomes" id="UP001549106">
    <property type="component" value="Unassembled WGS sequence"/>
</dbReference>
<keyword evidence="4" id="KW-1185">Reference proteome</keyword>